<keyword evidence="3 6" id="KW-0479">Metal-binding</keyword>
<reference evidence="8 9" key="1">
    <citation type="submission" date="2015-09" db="EMBL/GenBank/DDBJ databases">
        <authorList>
            <consortium name="Pathogen Informatics"/>
        </authorList>
    </citation>
    <scope>NUCLEOTIDE SEQUENCE [LARGE SCALE GENOMIC DNA]</scope>
    <source>
        <strain evidence="8 9">2789STDY5608835</strain>
    </source>
</reference>
<evidence type="ECO:0000256" key="4">
    <source>
        <dbReference type="ARBA" id="ARBA00022777"/>
    </source>
</evidence>
<feature type="binding site" evidence="6">
    <location>
        <begin position="135"/>
        <end position="137"/>
    </location>
    <ligand>
        <name>substrate</name>
    </ligand>
</feature>
<name>A0A174C4G7_9FIRM</name>
<dbReference type="PIRSF" id="PIRSF036483">
    <property type="entry name" value="PFK_XF0274"/>
    <property type="match status" value="1"/>
</dbReference>
<feature type="binding site" evidence="6">
    <location>
        <position position="107"/>
    </location>
    <ligand>
        <name>Mg(2+)</name>
        <dbReference type="ChEBI" id="CHEBI:18420"/>
        <note>catalytic</note>
    </ligand>
</feature>
<evidence type="ECO:0000256" key="1">
    <source>
        <dbReference type="ARBA" id="ARBA00001946"/>
    </source>
</evidence>
<dbReference type="UniPathway" id="UPA00109">
    <property type="reaction ID" value="UER00182"/>
</dbReference>
<dbReference type="RefSeq" id="WP_055302200.1">
    <property type="nucleotide sequence ID" value="NZ_CYYR01000013.1"/>
</dbReference>
<dbReference type="HAMAP" id="MF_01978">
    <property type="entry name" value="Phosphofructokinase_II_B2"/>
    <property type="match status" value="1"/>
</dbReference>
<dbReference type="Proteomes" id="UP000095395">
    <property type="component" value="Unassembled WGS sequence"/>
</dbReference>
<feature type="binding site" evidence="6">
    <location>
        <begin position="180"/>
        <end position="182"/>
    </location>
    <ligand>
        <name>substrate</name>
    </ligand>
</feature>
<dbReference type="SUPFAM" id="SSF53784">
    <property type="entry name" value="Phosphofructokinase"/>
    <property type="match status" value="1"/>
</dbReference>
<comment type="activity regulation">
    <text evidence="6">Non-allosteric.</text>
</comment>
<evidence type="ECO:0000256" key="3">
    <source>
        <dbReference type="ARBA" id="ARBA00022723"/>
    </source>
</evidence>
<dbReference type="GO" id="GO:0006002">
    <property type="term" value="P:fructose 6-phosphate metabolic process"/>
    <property type="evidence" value="ECO:0007669"/>
    <property type="project" value="InterPro"/>
</dbReference>
<evidence type="ECO:0000256" key="6">
    <source>
        <dbReference type="HAMAP-Rule" id="MF_01978"/>
    </source>
</evidence>
<dbReference type="NCBIfam" id="NF010675">
    <property type="entry name" value="PRK14072.1"/>
    <property type="match status" value="1"/>
</dbReference>
<comment type="cofactor">
    <cofactor evidence="1 6">
        <name>Mg(2+)</name>
        <dbReference type="ChEBI" id="CHEBI:18420"/>
    </cofactor>
</comment>
<dbReference type="Gene3D" id="3.40.50.460">
    <property type="entry name" value="Phosphofructokinase domain"/>
    <property type="match status" value="1"/>
</dbReference>
<dbReference type="Pfam" id="PF00365">
    <property type="entry name" value="PFK"/>
    <property type="match status" value="1"/>
</dbReference>
<comment type="function">
    <text evidence="6">Catalyzes the phosphorylation of D-fructose 6-phosphate, the first committing step of glycolysis. Uses inorganic phosphate (PPi) as phosphoryl donor instead of ATP like common ATP-dependent phosphofructokinases (ATP-PFKs), which renders the reaction reversible, and can thus function both in glycolysis and gluconeogenesis. Consistently, PPi-PFK can replace the enzymes of both the forward (ATP-PFK) and reverse (fructose-bisphosphatase (FBPase)) reactions.</text>
</comment>
<dbReference type="InterPro" id="IPR050929">
    <property type="entry name" value="PFKA"/>
</dbReference>
<evidence type="ECO:0000256" key="2">
    <source>
        <dbReference type="ARBA" id="ARBA00022679"/>
    </source>
</evidence>
<evidence type="ECO:0000256" key="5">
    <source>
        <dbReference type="ARBA" id="ARBA00022842"/>
    </source>
</evidence>
<keyword evidence="6" id="KW-0963">Cytoplasm</keyword>
<keyword evidence="5 6" id="KW-0460">Magnesium</keyword>
<dbReference type="InterPro" id="IPR035966">
    <property type="entry name" value="PKF_sf"/>
</dbReference>
<accession>A0A174C4G7</accession>
<evidence type="ECO:0000313" key="9">
    <source>
        <dbReference type="Proteomes" id="UP000095395"/>
    </source>
</evidence>
<dbReference type="GO" id="GO:0003872">
    <property type="term" value="F:6-phosphofructokinase activity"/>
    <property type="evidence" value="ECO:0007669"/>
    <property type="project" value="UniProtKB-UniRule"/>
</dbReference>
<evidence type="ECO:0000259" key="7">
    <source>
        <dbReference type="Pfam" id="PF00365"/>
    </source>
</evidence>
<comment type="catalytic activity">
    <reaction evidence="6">
        <text>beta-D-fructose 6-phosphate + diphosphate = beta-D-fructose 1,6-bisphosphate + phosphate + H(+)</text>
        <dbReference type="Rhea" id="RHEA:13613"/>
        <dbReference type="ChEBI" id="CHEBI:15378"/>
        <dbReference type="ChEBI" id="CHEBI:32966"/>
        <dbReference type="ChEBI" id="CHEBI:33019"/>
        <dbReference type="ChEBI" id="CHEBI:43474"/>
        <dbReference type="ChEBI" id="CHEBI:57634"/>
        <dbReference type="EC" id="2.7.1.90"/>
    </reaction>
</comment>
<organism evidence="8 9">
    <name type="scientific">Roseburia inulinivorans</name>
    <dbReference type="NCBI Taxonomy" id="360807"/>
    <lineage>
        <taxon>Bacteria</taxon>
        <taxon>Bacillati</taxon>
        <taxon>Bacillota</taxon>
        <taxon>Clostridia</taxon>
        <taxon>Lachnospirales</taxon>
        <taxon>Lachnospiraceae</taxon>
        <taxon>Roseburia</taxon>
    </lineage>
</organism>
<comment type="caution">
    <text evidence="6">Lacks conserved residue(s) required for the propagation of feature annotation.</text>
</comment>
<keyword evidence="4 6" id="KW-0418">Kinase</keyword>
<keyword evidence="2 6" id="KW-0808">Transferase</keyword>
<dbReference type="GO" id="GO:0046872">
    <property type="term" value="F:metal ion binding"/>
    <property type="evidence" value="ECO:0007669"/>
    <property type="project" value="UniProtKB-KW"/>
</dbReference>
<comment type="pathway">
    <text evidence="6">Carbohydrate degradation; glycolysis; D-glyceraldehyde 3-phosphate and glycerone phosphate from D-glucose: step 3/4.</text>
</comment>
<evidence type="ECO:0000313" key="8">
    <source>
        <dbReference type="EMBL" id="CUO06596.1"/>
    </source>
</evidence>
<comment type="subcellular location">
    <subcellularLocation>
        <location evidence="6">Cytoplasm</location>
    </subcellularLocation>
</comment>
<comment type="similarity">
    <text evidence="6">Belongs to the phosphofructokinase type A (PFKA) family. PPi-dependent PFK group II subfamily. Clade 'B2' sub-subfamily.</text>
</comment>
<protein>
    <recommendedName>
        <fullName evidence="6">Pyrophosphate--fructose 6-phosphate 1-phosphotransferase</fullName>
        <ecNumber evidence="6">2.7.1.90</ecNumber>
    </recommendedName>
    <alternativeName>
        <fullName evidence="6">6-phosphofructokinase, pyrophosphate dependent</fullName>
    </alternativeName>
    <alternativeName>
        <fullName evidence="6">PPi-dependent phosphofructokinase</fullName>
        <shortName evidence="6">PPi-PFK</shortName>
    </alternativeName>
    <alternativeName>
        <fullName evidence="6">Pyrophosphate-dependent 6-phosphofructose-1-kinase</fullName>
    </alternativeName>
</protein>
<dbReference type="EC" id="2.7.1.90" evidence="6"/>
<feature type="active site" description="Proton acceptor" evidence="6">
    <location>
        <position position="137"/>
    </location>
</feature>
<dbReference type="EMBL" id="CYYR01000013">
    <property type="protein sequence ID" value="CUO06596.1"/>
    <property type="molecule type" value="Genomic_DNA"/>
</dbReference>
<comment type="subunit">
    <text evidence="6">Homodimer.</text>
</comment>
<dbReference type="InterPro" id="IPR011404">
    <property type="entry name" value="PPi-PFK"/>
</dbReference>
<dbReference type="PRINTS" id="PR00476">
    <property type="entry name" value="PHFRCTKINASE"/>
</dbReference>
<dbReference type="Gene3D" id="3.40.50.450">
    <property type="match status" value="1"/>
</dbReference>
<dbReference type="GO" id="GO:0047334">
    <property type="term" value="F:diphosphate-fructose-6-phosphate 1-phosphotransferase activity"/>
    <property type="evidence" value="ECO:0007669"/>
    <property type="project" value="UniProtKB-EC"/>
</dbReference>
<dbReference type="GO" id="GO:0005737">
    <property type="term" value="C:cytoplasm"/>
    <property type="evidence" value="ECO:0007669"/>
    <property type="project" value="UniProtKB-SubCell"/>
</dbReference>
<proteinExistence type="inferred from homology"/>
<feature type="domain" description="Phosphofructokinase" evidence="7">
    <location>
        <begin position="4"/>
        <end position="311"/>
    </location>
</feature>
<keyword evidence="6" id="KW-0324">Glycolysis</keyword>
<sequence length="387" mass="42356">MKENILVVHGGAPTAVMNASLYGVIREAEKYPNIDHIYAAIGGSGGILKEHFLDLKTIEKDKIESLPYTPASAIGTSRDALEKEDYEQIADVIQKNKIRYVFMNGGNGSMDTCGKIYHACKEKKYDVIVVGIPKTIDNDLAITDHSPGFGSAARYIAGTVNEICQDIRALPIHVCVIEAMGRNAGWIAAASALAAGKDENGPDLIYVPERAFDEDAFLEDVQRIHEKKGGVVVVASEGLKTKDGTPIVEPIFTMGRATYYGDVSAHLANVVIQKLGIKSRSEKPGICGRASAMFQSSVDREEAILAGKEAVCAAMEEKTGIMIGFQRTNDTIYQVKPIEIPIENVMMYENCLPDKYINSSENGVTQEFIQWCRPLIGEKLPQYVSFR</sequence>
<dbReference type="PANTHER" id="PTHR45770">
    <property type="entry name" value="ATP-DEPENDENT 6-PHOSPHOFRUCTOKINASE 1"/>
    <property type="match status" value="1"/>
</dbReference>
<gene>
    <name evidence="8" type="primary">pfp_2</name>
    <name evidence="6" type="synonym">pfp</name>
    <name evidence="8" type="ORF">ERS852392_02075</name>
</gene>
<dbReference type="InterPro" id="IPR000023">
    <property type="entry name" value="Phosphofructokinase_dom"/>
</dbReference>
<feature type="site" description="Important for catalytic activity; stabilizes the transition state when the phosphoryl donor is PPi" evidence="6">
    <location>
        <position position="134"/>
    </location>
</feature>
<dbReference type="AlphaFoldDB" id="A0A174C4G7"/>
<dbReference type="InterPro" id="IPR022953">
    <property type="entry name" value="ATP_PFK"/>
</dbReference>
<feature type="binding site" evidence="6">
    <location>
        <position position="237"/>
    </location>
    <ligand>
        <name>substrate</name>
    </ligand>
</feature>